<proteinExistence type="predicted"/>
<dbReference type="InterPro" id="IPR007484">
    <property type="entry name" value="Peptidase_M28"/>
</dbReference>
<organism evidence="2 3">
    <name type="scientific">Bacillus carboniphilus</name>
    <dbReference type="NCBI Taxonomy" id="86663"/>
    <lineage>
        <taxon>Bacteria</taxon>
        <taxon>Bacillati</taxon>
        <taxon>Bacillota</taxon>
        <taxon>Bacilli</taxon>
        <taxon>Bacillales</taxon>
        <taxon>Bacillaceae</taxon>
        <taxon>Bacillus</taxon>
    </lineage>
</organism>
<reference evidence="3" key="1">
    <citation type="journal article" date="2019" name="Int. J. Syst. Evol. Microbiol.">
        <title>The Global Catalogue of Microorganisms (GCM) 10K type strain sequencing project: providing services to taxonomists for standard genome sequencing and annotation.</title>
        <authorList>
            <consortium name="The Broad Institute Genomics Platform"/>
            <consortium name="The Broad Institute Genome Sequencing Center for Infectious Disease"/>
            <person name="Wu L."/>
            <person name="Ma J."/>
        </authorList>
    </citation>
    <scope>NUCLEOTIDE SEQUENCE [LARGE SCALE GENOMIC DNA]</scope>
    <source>
        <strain evidence="3">JCM 9731</strain>
    </source>
</reference>
<evidence type="ECO:0000313" key="3">
    <source>
        <dbReference type="Proteomes" id="UP001500782"/>
    </source>
</evidence>
<dbReference type="EMBL" id="BAAADJ010000054">
    <property type="protein sequence ID" value="GAA0338496.1"/>
    <property type="molecule type" value="Genomic_DNA"/>
</dbReference>
<keyword evidence="3" id="KW-1185">Reference proteome</keyword>
<dbReference type="PANTHER" id="PTHR12147:SF26">
    <property type="entry name" value="PEPTIDASE M28 DOMAIN-CONTAINING PROTEIN"/>
    <property type="match status" value="1"/>
</dbReference>
<evidence type="ECO:0000259" key="1">
    <source>
        <dbReference type="Pfam" id="PF04389"/>
    </source>
</evidence>
<dbReference type="Gene3D" id="3.40.630.10">
    <property type="entry name" value="Zn peptidases"/>
    <property type="match status" value="1"/>
</dbReference>
<sequence length="397" mass="43926">MEGIVMASNAARIKNDLKYLCSTQLQGRLSGSTGAKRAATFLAGELEKYGFIPAGKEGYFESVSVPAARLLGEATLSIGKWNLLHRIEFGELAYYGGGSGEGRLVVLKEGSEYDESVLEGSFVLLRGDTTDMDLKETVRSANQMGVKAILMDGGEPRWFHKSVMGDYRTTEQNIPVIKIRTSLLSEIEALEGQMVKLNLPIETGIMECQNVMGYLPGQDAEGKTIAFATHYDFLGDDPSGFRFEGAGDNAAGVATMLELARKLSEQRLPLNILIVFTTGEESNLWGEKHFVSNPPLQLDQTIYLDALGRSPYYSLNLVYDESERYSFAEAFTSQCYKDGIKTNITSNQKHLFDLLITGTSGVKFRPYHTPDDTWKLIHVEVLEEVANALYSSCKRIK</sequence>
<dbReference type="PANTHER" id="PTHR12147">
    <property type="entry name" value="METALLOPEPTIDASE M28 FAMILY MEMBER"/>
    <property type="match status" value="1"/>
</dbReference>
<dbReference type="Pfam" id="PF04389">
    <property type="entry name" value="Peptidase_M28"/>
    <property type="match status" value="1"/>
</dbReference>
<dbReference type="InterPro" id="IPR045175">
    <property type="entry name" value="M28_fam"/>
</dbReference>
<protein>
    <recommendedName>
        <fullName evidence="1">Peptidase M28 domain-containing protein</fullName>
    </recommendedName>
</protein>
<dbReference type="Proteomes" id="UP001500782">
    <property type="component" value="Unassembled WGS sequence"/>
</dbReference>
<evidence type="ECO:0000313" key="2">
    <source>
        <dbReference type="EMBL" id="GAA0338496.1"/>
    </source>
</evidence>
<name>A0ABP3GB99_9BACI</name>
<dbReference type="Gene3D" id="3.50.30.30">
    <property type="match status" value="1"/>
</dbReference>
<accession>A0ABP3GB99</accession>
<gene>
    <name evidence="2" type="ORF">GCM10008967_30980</name>
</gene>
<feature type="domain" description="Peptidase M28" evidence="1">
    <location>
        <begin position="210"/>
        <end position="389"/>
    </location>
</feature>
<comment type="caution">
    <text evidence="2">The sequence shown here is derived from an EMBL/GenBank/DDBJ whole genome shotgun (WGS) entry which is preliminary data.</text>
</comment>
<dbReference type="SUPFAM" id="SSF53187">
    <property type="entry name" value="Zn-dependent exopeptidases"/>
    <property type="match status" value="1"/>
</dbReference>